<dbReference type="AlphaFoldDB" id="A0A840URS2"/>
<dbReference type="EMBL" id="JACHFH010000049">
    <property type="protein sequence ID" value="MBB5337448.1"/>
    <property type="molecule type" value="Genomic_DNA"/>
</dbReference>
<comment type="caution">
    <text evidence="2">The sequence shown here is derived from an EMBL/GenBank/DDBJ whole genome shotgun (WGS) entry which is preliminary data.</text>
</comment>
<evidence type="ECO:0008006" key="4">
    <source>
        <dbReference type="Google" id="ProtNLM"/>
    </source>
</evidence>
<proteinExistence type="predicted"/>
<evidence type="ECO:0000313" key="2">
    <source>
        <dbReference type="EMBL" id="MBB5337448.1"/>
    </source>
</evidence>
<keyword evidence="1" id="KW-0175">Coiled coil</keyword>
<accession>A0A840URS2</accession>
<name>A0A840URS2_9FIRM</name>
<reference evidence="2 3" key="1">
    <citation type="submission" date="2020-08" db="EMBL/GenBank/DDBJ databases">
        <title>Genomic Encyclopedia of Type Strains, Phase IV (KMG-IV): sequencing the most valuable type-strain genomes for metagenomic binning, comparative biology and taxonomic classification.</title>
        <authorList>
            <person name="Goeker M."/>
        </authorList>
    </citation>
    <scope>NUCLEOTIDE SEQUENCE [LARGE SCALE GENOMIC DNA]</scope>
    <source>
        <strain evidence="2 3">DSM 24661</strain>
    </source>
</reference>
<evidence type="ECO:0000256" key="1">
    <source>
        <dbReference type="SAM" id="Coils"/>
    </source>
</evidence>
<protein>
    <recommendedName>
        <fullName evidence="4">PD-(D/E)XK endonuclease-like domain-containing protein</fullName>
    </recommendedName>
</protein>
<dbReference type="Proteomes" id="UP000559117">
    <property type="component" value="Unassembled WGS sequence"/>
</dbReference>
<feature type="coiled-coil region" evidence="1">
    <location>
        <begin position="68"/>
        <end position="95"/>
    </location>
</feature>
<organism evidence="2 3">
    <name type="scientific">Pectinatus brassicae</name>
    <dbReference type="NCBI Taxonomy" id="862415"/>
    <lineage>
        <taxon>Bacteria</taxon>
        <taxon>Bacillati</taxon>
        <taxon>Bacillota</taxon>
        <taxon>Negativicutes</taxon>
        <taxon>Selenomonadales</taxon>
        <taxon>Selenomonadaceae</taxon>
        <taxon>Pectinatus</taxon>
    </lineage>
</organism>
<gene>
    <name evidence="2" type="ORF">HNR32_002610</name>
</gene>
<keyword evidence="3" id="KW-1185">Reference proteome</keyword>
<sequence length="122" mass="13327">MEDARKWALQLAEEIDDKVAELNLLDGVESDNLFPATPGKACQYCSHASLCIKSVNVAPVRVDDRVDAERVAAEVIRLEAALSDMKDNLKAWAKDNGAISVGDSTFDFVPSVSWNIGAEKLY</sequence>
<evidence type="ECO:0000313" key="3">
    <source>
        <dbReference type="Proteomes" id="UP000559117"/>
    </source>
</evidence>